<feature type="domain" description="TORTIFOLIA1/SINE1-2 N-terminal" evidence="1">
    <location>
        <begin position="55"/>
        <end position="126"/>
    </location>
</feature>
<evidence type="ECO:0000313" key="4">
    <source>
        <dbReference type="Proteomes" id="UP000028999"/>
    </source>
</evidence>
<dbReference type="Proteomes" id="UP000028999">
    <property type="component" value="Unassembled WGS sequence"/>
</dbReference>
<dbReference type="EMBL" id="LK032302">
    <property type="protein sequence ID" value="CDY32905.1"/>
    <property type="molecule type" value="Genomic_DNA"/>
</dbReference>
<dbReference type="PaxDb" id="3708-A0A078H2S2"/>
<dbReference type="PANTHER" id="PTHR31355:SF20">
    <property type="entry name" value="TORTIFOLIA1-LIKE PROTEIN 1"/>
    <property type="match status" value="1"/>
</dbReference>
<name>A0A078H2S2_BRANA</name>
<dbReference type="InterPro" id="IPR057600">
    <property type="entry name" value="TORTIFOLIA1/SINE1-2_N"/>
</dbReference>
<dbReference type="GO" id="GO:0008017">
    <property type="term" value="F:microtubule binding"/>
    <property type="evidence" value="ECO:0007669"/>
    <property type="project" value="InterPro"/>
</dbReference>
<dbReference type="OMA" id="PSMVEQN"/>
<dbReference type="EMBL" id="HG994366">
    <property type="protein sequence ID" value="CAF1893349.1"/>
    <property type="molecule type" value="Genomic_DNA"/>
</dbReference>
<reference evidence="2" key="3">
    <citation type="submission" date="2021-01" db="EMBL/GenBank/DDBJ databases">
        <authorList>
            <consortium name="Genoscope - CEA"/>
            <person name="William W."/>
        </authorList>
    </citation>
    <scope>NUCLEOTIDE SEQUENCE</scope>
</reference>
<sequence>MCSSFVSLYVSLPSSTSPFFLHPRFSNGRTDEIFLFPTPPTPSLSFSTASSIPPPILNPSMVEQNKSLQSGAAISMGKMVNSATGPPVVAFQKLCPRICKLLNSPNYITKASLLPVVGSLSQNKLQNLAGQRSDVLENLSPIVRARVDALKDIQSQHMNLSFLASFSHGPSDAWNHLPYSELGCHFMEHMGSWTTSSVHQRFDQ</sequence>
<dbReference type="GO" id="GO:0005874">
    <property type="term" value="C:microtubule"/>
    <property type="evidence" value="ECO:0007669"/>
    <property type="project" value="InterPro"/>
</dbReference>
<organism evidence="3 4">
    <name type="scientific">Brassica napus</name>
    <name type="common">Rape</name>
    <dbReference type="NCBI Taxonomy" id="3708"/>
    <lineage>
        <taxon>Eukaryota</taxon>
        <taxon>Viridiplantae</taxon>
        <taxon>Streptophyta</taxon>
        <taxon>Embryophyta</taxon>
        <taxon>Tracheophyta</taxon>
        <taxon>Spermatophyta</taxon>
        <taxon>Magnoliopsida</taxon>
        <taxon>eudicotyledons</taxon>
        <taxon>Gunneridae</taxon>
        <taxon>Pentapetalae</taxon>
        <taxon>rosids</taxon>
        <taxon>malvids</taxon>
        <taxon>Brassicales</taxon>
        <taxon>Brassicaceae</taxon>
        <taxon>Brassiceae</taxon>
        <taxon>Brassica</taxon>
    </lineage>
</organism>
<protein>
    <submittedName>
        <fullName evidence="2">(rape) hypothetical protein</fullName>
    </submittedName>
    <submittedName>
        <fullName evidence="3">BnaC02g11890D protein</fullName>
    </submittedName>
</protein>
<keyword evidence="4" id="KW-1185">Reference proteome</keyword>
<evidence type="ECO:0000259" key="1">
    <source>
        <dbReference type="Pfam" id="PF24714"/>
    </source>
</evidence>
<dbReference type="InterPro" id="IPR033337">
    <property type="entry name" value="TORTIFOLIA1/SINE1-2"/>
</dbReference>
<dbReference type="Proteomes" id="UP001295469">
    <property type="component" value="Chromosome C02"/>
</dbReference>
<dbReference type="PANTHER" id="PTHR31355">
    <property type="entry name" value="MICROTUBULE-ASSOCIATED PROTEIN TORTIFOLIA1"/>
    <property type="match status" value="1"/>
</dbReference>
<evidence type="ECO:0000313" key="2">
    <source>
        <dbReference type="EMBL" id="CAF1893349.1"/>
    </source>
</evidence>
<dbReference type="STRING" id="3708.A0A078H2S2"/>
<proteinExistence type="predicted"/>
<dbReference type="AlphaFoldDB" id="A0A078H2S2"/>
<dbReference type="Pfam" id="PF24714">
    <property type="entry name" value="TOR1L1_N"/>
    <property type="match status" value="1"/>
</dbReference>
<reference evidence="3" key="2">
    <citation type="submission" date="2014-06" db="EMBL/GenBank/DDBJ databases">
        <authorList>
            <person name="Genoscope - CEA"/>
        </authorList>
    </citation>
    <scope>NUCLEOTIDE SEQUENCE</scope>
</reference>
<accession>A0A078H2S2</accession>
<gene>
    <name evidence="3" type="primary">BnaC02g11890D</name>
    <name evidence="2" type="ORF">DARMORV10_C02P14650.1</name>
    <name evidence="3" type="ORF">GSBRNA2T00053062001</name>
</gene>
<evidence type="ECO:0000313" key="3">
    <source>
        <dbReference type="EMBL" id="CDY32905.1"/>
    </source>
</evidence>
<reference evidence="3 4" key="1">
    <citation type="journal article" date="2014" name="Science">
        <title>Plant genetics. Early allopolyploid evolution in the post-Neolithic Brassica napus oilseed genome.</title>
        <authorList>
            <person name="Chalhoub B."/>
            <person name="Denoeud F."/>
            <person name="Liu S."/>
            <person name="Parkin I.A."/>
            <person name="Tang H."/>
            <person name="Wang X."/>
            <person name="Chiquet J."/>
            <person name="Belcram H."/>
            <person name="Tong C."/>
            <person name="Samans B."/>
            <person name="Correa M."/>
            <person name="Da Silva C."/>
            <person name="Just J."/>
            <person name="Falentin C."/>
            <person name="Koh C.S."/>
            <person name="Le Clainche I."/>
            <person name="Bernard M."/>
            <person name="Bento P."/>
            <person name="Noel B."/>
            <person name="Labadie K."/>
            <person name="Alberti A."/>
            <person name="Charles M."/>
            <person name="Arnaud D."/>
            <person name="Guo H."/>
            <person name="Daviaud C."/>
            <person name="Alamery S."/>
            <person name="Jabbari K."/>
            <person name="Zhao M."/>
            <person name="Edger P.P."/>
            <person name="Chelaifa H."/>
            <person name="Tack D."/>
            <person name="Lassalle G."/>
            <person name="Mestiri I."/>
            <person name="Schnel N."/>
            <person name="Le Paslier M.C."/>
            <person name="Fan G."/>
            <person name="Renault V."/>
            <person name="Bayer P.E."/>
            <person name="Golicz A.A."/>
            <person name="Manoli S."/>
            <person name="Lee T.H."/>
            <person name="Thi V.H."/>
            <person name="Chalabi S."/>
            <person name="Hu Q."/>
            <person name="Fan C."/>
            <person name="Tollenaere R."/>
            <person name="Lu Y."/>
            <person name="Battail C."/>
            <person name="Shen J."/>
            <person name="Sidebottom C.H."/>
            <person name="Wang X."/>
            <person name="Canaguier A."/>
            <person name="Chauveau A."/>
            <person name="Berard A."/>
            <person name="Deniot G."/>
            <person name="Guan M."/>
            <person name="Liu Z."/>
            <person name="Sun F."/>
            <person name="Lim Y.P."/>
            <person name="Lyons E."/>
            <person name="Town C.D."/>
            <person name="Bancroft I."/>
            <person name="Wang X."/>
            <person name="Meng J."/>
            <person name="Ma J."/>
            <person name="Pires J.C."/>
            <person name="King G.J."/>
            <person name="Brunel D."/>
            <person name="Delourme R."/>
            <person name="Renard M."/>
            <person name="Aury J.M."/>
            <person name="Adams K.L."/>
            <person name="Batley J."/>
            <person name="Snowdon R.J."/>
            <person name="Tost J."/>
            <person name="Edwards D."/>
            <person name="Zhou Y."/>
            <person name="Hua W."/>
            <person name="Sharpe A.G."/>
            <person name="Paterson A.H."/>
            <person name="Guan C."/>
            <person name="Wincker P."/>
        </authorList>
    </citation>
    <scope>NUCLEOTIDE SEQUENCE [LARGE SCALE GENOMIC DNA]</scope>
    <source>
        <strain evidence="4">cv. Darmor-bzh</strain>
    </source>
</reference>
<dbReference type="Gramene" id="CDY32905">
    <property type="protein sequence ID" value="CDY32905"/>
    <property type="gene ID" value="GSBRNA2T00053062001"/>
</dbReference>